<dbReference type="EMBL" id="JAANAS010000059">
    <property type="protein sequence ID" value="NGZ90229.1"/>
    <property type="molecule type" value="Genomic_DNA"/>
</dbReference>
<sequence>MRFLAIFIFKQLLGWKIIGRFNPSIKKSIVVVAPHTSWHDFYIGALARKILTTEINYIGKKELFKPPFGWYFKWMGGAPIDRSKNNNTVDQILEVFNKRETFRLAIAPEGTRKKVKDWKTGFYHIAKKASVPVIPVAFDYKLKQVVIHEPFTVLEGAQKTMEYLKKHYEGVEGKEKEKFEL</sequence>
<dbReference type="AlphaFoldDB" id="A0A967E303"/>
<comment type="caution">
    <text evidence="5">The sequence shown here is derived from an EMBL/GenBank/DDBJ whole genome shotgun (WGS) entry which is preliminary data.</text>
</comment>
<dbReference type="RefSeq" id="WP_166400480.1">
    <property type="nucleotide sequence ID" value="NZ_JAANAS010000059.1"/>
</dbReference>
<dbReference type="PANTHER" id="PTHR10434:SF9">
    <property type="entry name" value="PHOSPHOLIPID_GLYCEROL ACYLTRANSFERASE DOMAIN-CONTAINING PROTEIN"/>
    <property type="match status" value="1"/>
</dbReference>
<dbReference type="Pfam" id="PF01553">
    <property type="entry name" value="Acyltransferase"/>
    <property type="match status" value="1"/>
</dbReference>
<evidence type="ECO:0000313" key="6">
    <source>
        <dbReference type="Proteomes" id="UP000643701"/>
    </source>
</evidence>
<proteinExistence type="predicted"/>
<dbReference type="Proteomes" id="UP000643701">
    <property type="component" value="Unassembled WGS sequence"/>
</dbReference>
<dbReference type="SUPFAM" id="SSF69593">
    <property type="entry name" value="Glycerol-3-phosphate (1)-acyltransferase"/>
    <property type="match status" value="1"/>
</dbReference>
<evidence type="ECO:0000256" key="3">
    <source>
        <dbReference type="ARBA" id="ARBA00023315"/>
    </source>
</evidence>
<gene>
    <name evidence="5" type="ORF">G7034_08180</name>
</gene>
<feature type="domain" description="Phospholipid/glycerol acyltransferase" evidence="4">
    <location>
        <begin position="29"/>
        <end position="141"/>
    </location>
</feature>
<evidence type="ECO:0000259" key="4">
    <source>
        <dbReference type="SMART" id="SM00563"/>
    </source>
</evidence>
<name>A0A967E303_9FLAO</name>
<dbReference type="GO" id="GO:0003841">
    <property type="term" value="F:1-acylglycerol-3-phosphate O-acyltransferase activity"/>
    <property type="evidence" value="ECO:0007669"/>
    <property type="project" value="TreeGrafter"/>
</dbReference>
<evidence type="ECO:0000256" key="1">
    <source>
        <dbReference type="ARBA" id="ARBA00005189"/>
    </source>
</evidence>
<keyword evidence="2" id="KW-0808">Transferase</keyword>
<evidence type="ECO:0000313" key="5">
    <source>
        <dbReference type="EMBL" id="NGZ90229.1"/>
    </source>
</evidence>
<evidence type="ECO:0000256" key="2">
    <source>
        <dbReference type="ARBA" id="ARBA00022679"/>
    </source>
</evidence>
<dbReference type="GO" id="GO:0006654">
    <property type="term" value="P:phosphatidic acid biosynthetic process"/>
    <property type="evidence" value="ECO:0007669"/>
    <property type="project" value="TreeGrafter"/>
</dbReference>
<keyword evidence="3 5" id="KW-0012">Acyltransferase</keyword>
<organism evidence="5 6">
    <name type="scientific">Psychroflexus maritimus</name>
    <dbReference type="NCBI Taxonomy" id="2714865"/>
    <lineage>
        <taxon>Bacteria</taxon>
        <taxon>Pseudomonadati</taxon>
        <taxon>Bacteroidota</taxon>
        <taxon>Flavobacteriia</taxon>
        <taxon>Flavobacteriales</taxon>
        <taxon>Flavobacteriaceae</taxon>
        <taxon>Psychroflexus</taxon>
    </lineage>
</organism>
<dbReference type="InterPro" id="IPR002123">
    <property type="entry name" value="Plipid/glycerol_acylTrfase"/>
</dbReference>
<dbReference type="PANTHER" id="PTHR10434">
    <property type="entry name" value="1-ACYL-SN-GLYCEROL-3-PHOSPHATE ACYLTRANSFERASE"/>
    <property type="match status" value="1"/>
</dbReference>
<protein>
    <submittedName>
        <fullName evidence="5">Acyltransferase</fullName>
    </submittedName>
</protein>
<accession>A0A967E303</accession>
<reference evidence="5" key="1">
    <citation type="submission" date="2020-03" db="EMBL/GenBank/DDBJ databases">
        <title>Psychroflexus Maritimus sp. nov., isolate from marine sediment.</title>
        <authorList>
            <person name="Zhong Y.-L."/>
        </authorList>
    </citation>
    <scope>NUCLEOTIDE SEQUENCE</scope>
    <source>
        <strain evidence="5">C1</strain>
    </source>
</reference>
<comment type="pathway">
    <text evidence="1">Lipid metabolism.</text>
</comment>
<dbReference type="SMART" id="SM00563">
    <property type="entry name" value="PlsC"/>
    <property type="match status" value="1"/>
</dbReference>
<keyword evidence="6" id="KW-1185">Reference proteome</keyword>